<dbReference type="PANTHER" id="PTHR37038">
    <property type="entry name" value="TRANSCRIPTIONAL REGULATOR-RELATED"/>
    <property type="match status" value="1"/>
</dbReference>
<gene>
    <name evidence="2" type="ORF">JFL43_07770</name>
</gene>
<dbReference type="CDD" id="cd00093">
    <property type="entry name" value="HTH_XRE"/>
    <property type="match status" value="1"/>
</dbReference>
<dbReference type="Gene3D" id="1.25.40.10">
    <property type="entry name" value="Tetratricopeptide repeat domain"/>
    <property type="match status" value="1"/>
</dbReference>
<dbReference type="InterPro" id="IPR001387">
    <property type="entry name" value="Cro/C1-type_HTH"/>
</dbReference>
<dbReference type="Proteomes" id="UP000618943">
    <property type="component" value="Unassembled WGS sequence"/>
</dbReference>
<sequence>MDIGTKIRSLRLSKGVSQKELSEGICSQGMLSQIEKNKHTPNFHLLAKICKKMEVKLDDLNEYTTTELTIKKNLKEELAVLFYQRKYEEIYVLIKSNLNSYFYTPLDKQLLLFYKALYYGFTNGKYHKAYEILEKALYITYYANKKSLSYEEIIIFNNLGIFALKMEMLEEGFHYLEIILQDIDTNLKIENNSKITLIYFNVANAYSKYGYYEKALKIAIKGIQWANKSNINTQLRLSHLYYEKAYNEQMLNEQNYIESYKTAYYLALNAKDDNLLKFIKSKISID</sequence>
<dbReference type="SUPFAM" id="SSF48452">
    <property type="entry name" value="TPR-like"/>
    <property type="match status" value="1"/>
</dbReference>
<comment type="caution">
    <text evidence="2">The sequence shown here is derived from an EMBL/GenBank/DDBJ whole genome shotgun (WGS) entry which is preliminary data.</text>
</comment>
<dbReference type="PROSITE" id="PS50943">
    <property type="entry name" value="HTH_CROC1"/>
    <property type="match status" value="1"/>
</dbReference>
<dbReference type="InterPro" id="IPR010982">
    <property type="entry name" value="Lambda_DNA-bd_dom_sf"/>
</dbReference>
<dbReference type="SMART" id="SM00530">
    <property type="entry name" value="HTH_XRE"/>
    <property type="match status" value="1"/>
</dbReference>
<dbReference type="EMBL" id="JAEOAH010000007">
    <property type="protein sequence ID" value="MBK3494755.1"/>
    <property type="molecule type" value="Genomic_DNA"/>
</dbReference>
<dbReference type="Pfam" id="PF01381">
    <property type="entry name" value="HTH_3"/>
    <property type="match status" value="1"/>
</dbReference>
<accession>A0ABS1H5R6</accession>
<evidence type="ECO:0000313" key="3">
    <source>
        <dbReference type="Proteomes" id="UP000618943"/>
    </source>
</evidence>
<feature type="domain" description="HTH cro/C1-type" evidence="1">
    <location>
        <begin position="7"/>
        <end position="60"/>
    </location>
</feature>
<reference evidence="2 3" key="1">
    <citation type="submission" date="2020-12" db="EMBL/GenBank/DDBJ databases">
        <title>YIM B01967 draft genome.</title>
        <authorList>
            <person name="Yan X."/>
        </authorList>
    </citation>
    <scope>NUCLEOTIDE SEQUENCE [LARGE SCALE GENOMIC DNA]</scope>
    <source>
        <strain evidence="2 3">YIM B01967</strain>
    </source>
</reference>
<dbReference type="RefSeq" id="WP_267907761.1">
    <property type="nucleotide sequence ID" value="NZ_JAEOAH010000007.1"/>
</dbReference>
<protein>
    <submittedName>
        <fullName evidence="2">Helix-turn-helix transcriptional regulator</fullName>
    </submittedName>
</protein>
<evidence type="ECO:0000313" key="2">
    <source>
        <dbReference type="EMBL" id="MBK3494755.1"/>
    </source>
</evidence>
<dbReference type="PANTHER" id="PTHR37038:SF14">
    <property type="entry name" value="TRANSCRIPTIONAL ACTIVATOR"/>
    <property type="match status" value="1"/>
</dbReference>
<dbReference type="InterPro" id="IPR053163">
    <property type="entry name" value="HTH-type_regulator_Rgg"/>
</dbReference>
<proteinExistence type="predicted"/>
<dbReference type="SUPFAM" id="SSF47413">
    <property type="entry name" value="lambda repressor-like DNA-binding domains"/>
    <property type="match status" value="1"/>
</dbReference>
<keyword evidence="3" id="KW-1185">Reference proteome</keyword>
<organism evidence="2 3">
    <name type="scientific">Viridibacillus soli</name>
    <dbReference type="NCBI Taxonomy" id="2798301"/>
    <lineage>
        <taxon>Bacteria</taxon>
        <taxon>Bacillati</taxon>
        <taxon>Bacillota</taxon>
        <taxon>Bacilli</taxon>
        <taxon>Bacillales</taxon>
        <taxon>Caryophanaceae</taxon>
        <taxon>Viridibacillus</taxon>
    </lineage>
</organism>
<name>A0ABS1H5R6_9BACL</name>
<dbReference type="InterPro" id="IPR011990">
    <property type="entry name" value="TPR-like_helical_dom_sf"/>
</dbReference>
<evidence type="ECO:0000259" key="1">
    <source>
        <dbReference type="PROSITE" id="PS50943"/>
    </source>
</evidence>